<keyword evidence="6 10" id="KW-0812">Transmembrane</keyword>
<organism evidence="12 13">
    <name type="scientific">Pseudozobellia thermophila</name>
    <dbReference type="NCBI Taxonomy" id="192903"/>
    <lineage>
        <taxon>Bacteria</taxon>
        <taxon>Pseudomonadati</taxon>
        <taxon>Bacteroidota</taxon>
        <taxon>Flavobacteriia</taxon>
        <taxon>Flavobacteriales</taxon>
        <taxon>Flavobacteriaceae</taxon>
        <taxon>Pseudozobellia</taxon>
    </lineage>
</organism>
<feature type="transmembrane region" description="Helical" evidence="10">
    <location>
        <begin position="292"/>
        <end position="313"/>
    </location>
</feature>
<dbReference type="InterPro" id="IPR003663">
    <property type="entry name" value="Sugar/inositol_transpt"/>
</dbReference>
<dbReference type="InterPro" id="IPR036259">
    <property type="entry name" value="MFS_trans_sf"/>
</dbReference>
<evidence type="ECO:0000259" key="11">
    <source>
        <dbReference type="PROSITE" id="PS50850"/>
    </source>
</evidence>
<comment type="subcellular location">
    <subcellularLocation>
        <location evidence="1">Cell membrane</location>
        <topology evidence="1">Multi-pass membrane protein</topology>
    </subcellularLocation>
</comment>
<accession>A0A1M6GDN2</accession>
<feature type="transmembrane region" description="Helical" evidence="10">
    <location>
        <begin position="352"/>
        <end position="377"/>
    </location>
</feature>
<dbReference type="PROSITE" id="PS50850">
    <property type="entry name" value="MFS"/>
    <property type="match status" value="1"/>
</dbReference>
<keyword evidence="8 10" id="KW-0472">Membrane</keyword>
<feature type="transmembrane region" description="Helical" evidence="10">
    <location>
        <begin position="418"/>
        <end position="436"/>
    </location>
</feature>
<name>A0A1M6GDN2_9FLAO</name>
<dbReference type="GO" id="GO:0022857">
    <property type="term" value="F:transmembrane transporter activity"/>
    <property type="evidence" value="ECO:0007669"/>
    <property type="project" value="InterPro"/>
</dbReference>
<evidence type="ECO:0000313" key="13">
    <source>
        <dbReference type="Proteomes" id="UP000184543"/>
    </source>
</evidence>
<dbReference type="PRINTS" id="PR00171">
    <property type="entry name" value="SUGRTRNSPORT"/>
</dbReference>
<dbReference type="STRING" id="192903.SAMN04488513_102777"/>
<feature type="transmembrane region" description="Helical" evidence="10">
    <location>
        <begin position="45"/>
        <end position="65"/>
    </location>
</feature>
<proteinExistence type="inferred from homology"/>
<dbReference type="PROSITE" id="PS00217">
    <property type="entry name" value="SUGAR_TRANSPORT_2"/>
    <property type="match status" value="1"/>
</dbReference>
<feature type="transmembrane region" description="Helical" evidence="10">
    <location>
        <begin position="325"/>
        <end position="346"/>
    </location>
</feature>
<dbReference type="GO" id="GO:0005886">
    <property type="term" value="C:plasma membrane"/>
    <property type="evidence" value="ECO:0007669"/>
    <property type="project" value="UniProtKB-SubCell"/>
</dbReference>
<dbReference type="PANTHER" id="PTHR48020">
    <property type="entry name" value="PROTON MYO-INOSITOL COTRANSPORTER"/>
    <property type="match status" value="1"/>
</dbReference>
<dbReference type="NCBIfam" id="TIGR00879">
    <property type="entry name" value="SP"/>
    <property type="match status" value="1"/>
</dbReference>
<keyword evidence="4" id="KW-1003">Cell membrane</keyword>
<feature type="transmembrane region" description="Helical" evidence="10">
    <location>
        <begin position="7"/>
        <end position="33"/>
    </location>
</feature>
<evidence type="ECO:0000256" key="8">
    <source>
        <dbReference type="ARBA" id="ARBA00023136"/>
    </source>
</evidence>
<feature type="transmembrane region" description="Helical" evidence="10">
    <location>
        <begin position="257"/>
        <end position="280"/>
    </location>
</feature>
<evidence type="ECO:0000313" key="12">
    <source>
        <dbReference type="EMBL" id="SHJ08044.1"/>
    </source>
</evidence>
<feature type="transmembrane region" description="Helical" evidence="10">
    <location>
        <begin position="99"/>
        <end position="120"/>
    </location>
</feature>
<dbReference type="Gene3D" id="1.20.1250.20">
    <property type="entry name" value="MFS general substrate transporter like domains"/>
    <property type="match status" value="2"/>
</dbReference>
<dbReference type="Pfam" id="PF00083">
    <property type="entry name" value="Sugar_tr"/>
    <property type="match status" value="1"/>
</dbReference>
<dbReference type="InterPro" id="IPR050814">
    <property type="entry name" value="Myo-inositol_Transporter"/>
</dbReference>
<reference evidence="13" key="1">
    <citation type="submission" date="2016-11" db="EMBL/GenBank/DDBJ databases">
        <authorList>
            <person name="Varghese N."/>
            <person name="Submissions S."/>
        </authorList>
    </citation>
    <scope>NUCLEOTIDE SEQUENCE [LARGE SCALE GENOMIC DNA]</scope>
    <source>
        <strain evidence="13">DSM 19858</strain>
    </source>
</reference>
<keyword evidence="7 10" id="KW-1133">Transmembrane helix</keyword>
<evidence type="ECO:0000256" key="2">
    <source>
        <dbReference type="ARBA" id="ARBA00010992"/>
    </source>
</evidence>
<feature type="transmembrane region" description="Helical" evidence="10">
    <location>
        <begin position="178"/>
        <end position="200"/>
    </location>
</feature>
<evidence type="ECO:0000256" key="10">
    <source>
        <dbReference type="SAM" id="Phobius"/>
    </source>
</evidence>
<keyword evidence="13" id="KW-1185">Reference proteome</keyword>
<dbReference type="OrthoDB" id="9783823at2"/>
<evidence type="ECO:0000256" key="4">
    <source>
        <dbReference type="ARBA" id="ARBA00022475"/>
    </source>
</evidence>
<evidence type="ECO:0000256" key="9">
    <source>
        <dbReference type="RuleBase" id="RU003346"/>
    </source>
</evidence>
<dbReference type="Proteomes" id="UP000184543">
    <property type="component" value="Unassembled WGS sequence"/>
</dbReference>
<dbReference type="FunFam" id="1.20.1250.20:FF:000122">
    <property type="entry name" value="D-xylose transporter XylE"/>
    <property type="match status" value="1"/>
</dbReference>
<dbReference type="PANTHER" id="PTHR48020:SF12">
    <property type="entry name" value="PROTON MYO-INOSITOL COTRANSPORTER"/>
    <property type="match status" value="1"/>
</dbReference>
<feature type="transmembrane region" description="Helical" evidence="10">
    <location>
        <begin position="74"/>
        <end position="93"/>
    </location>
</feature>
<feature type="transmembrane region" description="Helical" evidence="10">
    <location>
        <begin position="132"/>
        <end position="158"/>
    </location>
</feature>
<keyword evidence="5" id="KW-0762">Sugar transport</keyword>
<protein>
    <submittedName>
        <fullName evidence="12">MFS transporter, sugar porter (SP) family</fullName>
    </submittedName>
</protein>
<evidence type="ECO:0000256" key="5">
    <source>
        <dbReference type="ARBA" id="ARBA00022597"/>
    </source>
</evidence>
<keyword evidence="3 9" id="KW-0813">Transport</keyword>
<evidence type="ECO:0000256" key="3">
    <source>
        <dbReference type="ARBA" id="ARBA00022448"/>
    </source>
</evidence>
<dbReference type="InterPro" id="IPR005828">
    <property type="entry name" value="MFS_sugar_transport-like"/>
</dbReference>
<feature type="domain" description="Major facilitator superfamily (MFS) profile" evidence="11">
    <location>
        <begin position="8"/>
        <end position="443"/>
    </location>
</feature>
<dbReference type="AlphaFoldDB" id="A0A1M6GDN2"/>
<dbReference type="RefSeq" id="WP_072992090.1">
    <property type="nucleotide sequence ID" value="NZ_FQYU01000002.1"/>
</dbReference>
<feature type="transmembrane region" description="Helical" evidence="10">
    <location>
        <begin position="389"/>
        <end position="412"/>
    </location>
</feature>
<dbReference type="EMBL" id="FQYU01000002">
    <property type="protein sequence ID" value="SHJ08044.1"/>
    <property type="molecule type" value="Genomic_DNA"/>
</dbReference>
<comment type="similarity">
    <text evidence="2 9">Belongs to the major facilitator superfamily. Sugar transporter (TC 2.A.1.1) family.</text>
</comment>
<gene>
    <name evidence="12" type="ORF">SAMN04488513_102777</name>
</gene>
<dbReference type="SUPFAM" id="SSF103473">
    <property type="entry name" value="MFS general substrate transporter"/>
    <property type="match status" value="1"/>
</dbReference>
<dbReference type="InterPro" id="IPR005829">
    <property type="entry name" value="Sugar_transporter_CS"/>
</dbReference>
<dbReference type="InterPro" id="IPR020846">
    <property type="entry name" value="MFS_dom"/>
</dbReference>
<evidence type="ECO:0000256" key="6">
    <source>
        <dbReference type="ARBA" id="ARBA00022692"/>
    </source>
</evidence>
<sequence length="457" mass="49313">MKNNVTFLALIAALGGFLFGYDTAIISGTIGFVKTQFDLGTLMEGWYVSSALVGTILGVSFAGVLSDAYGRKNILIVSALFFALSAIGCALSGSFTALVAYRLIGGIGVGVASMLSPLYISEIAPAKSRGRLVALYQLAITLGILVAYFANSFLLSLSVSGKGADMSAVLNKIVVTEVWRAMLGSETIPALLFLFLLLLIPKSPKWLTMKGKSEEARSILLRFMGREEANREIGNVQEVLRKKSGGIATVLSGPFKLAMLLGVSLAVLSQVSGINAIIYYGPRILEEGGLQLGEALGGQVVIGVVNVLFTFLALWKIDDLGRKPLLVYGVLGIMISLITIGGLFYFEVDNALLLMIFVLTFIACFAFSFGPVLWVLLAEIYPLKMRGAAMSVATMAVWVGTTFVGQMTPWFLENLKPYGTFWLFAACMVPAFYLVVKVLPETKGKTLEQIENYWLTK</sequence>
<evidence type="ECO:0000256" key="7">
    <source>
        <dbReference type="ARBA" id="ARBA00022989"/>
    </source>
</evidence>
<evidence type="ECO:0000256" key="1">
    <source>
        <dbReference type="ARBA" id="ARBA00004651"/>
    </source>
</evidence>
<dbReference type="PROSITE" id="PS00216">
    <property type="entry name" value="SUGAR_TRANSPORT_1"/>
    <property type="match status" value="1"/>
</dbReference>